<keyword evidence="6 8" id="KW-0472">Membrane</keyword>
<comment type="caution">
    <text evidence="9">The sequence shown here is derived from an EMBL/GenBank/DDBJ whole genome shotgun (WGS) entry which is preliminary data.</text>
</comment>
<dbReference type="OMA" id="MISCIVA"/>
<sequence>MSGLRREDAAARREMNDTEAQPLLRRQLTSSVAESIHMYVQLGVVAICMASSAACIGSAAELLLDWRFGFCRSSPWLLSEYCPTDSYVRWEDVIVSQGGALLWLRVVYSTLLGCLAACLVKVFASSASGSGIPEIKAHMNGLDVGAPETFAPRVLAIKSVALIMSVGSGLSLGYEGPYIHIAVCWANLVQRLSKLKPMPMLKRSSALNTPSLAACAAGSACAVAVAFAAPFGACVFILEEFIIEQGHTSSSELLQMAWTSVVSVMVLHVLKSREAGSIILMALSGELHWTWFELPLFLIIGFSCGTLGILFKTCYLEIYRLRSGQRWWKHAPILEAGLVCVVTTVFSFTFPVSEVRLSSSDLLKALYEPCQWSNQLESTVLCHAPGFVTWIGSLFAILVLKFVLSILAIPLRLPSGTFIPSFFLGATGGRCIAALTYSFGSFIHVLPVCAQENRCIQPHLYALLGSCSFLSGVTNGWFSVALISVELTGSLQHSLPVLTCVIASKLACRALESTSLYDGLIEQKGYAAVM</sequence>
<keyword evidence="3 8" id="KW-0812">Transmembrane</keyword>
<reference evidence="10" key="1">
    <citation type="journal article" date="2019" name="Nat. Commun.">
        <title>Expansion of phycobilisome linker gene families in mesophilic red algae.</title>
        <authorList>
            <person name="Lee J."/>
            <person name="Kim D."/>
            <person name="Bhattacharya D."/>
            <person name="Yoon H.S."/>
        </authorList>
    </citation>
    <scope>NUCLEOTIDE SEQUENCE [LARGE SCALE GENOMIC DNA]</scope>
    <source>
        <strain evidence="10">CCMP 1328</strain>
    </source>
</reference>
<dbReference type="InterPro" id="IPR014743">
    <property type="entry name" value="Cl-channel_core"/>
</dbReference>
<dbReference type="GO" id="GO:0005794">
    <property type="term" value="C:Golgi apparatus"/>
    <property type="evidence" value="ECO:0007669"/>
    <property type="project" value="TreeGrafter"/>
</dbReference>
<dbReference type="InterPro" id="IPR001807">
    <property type="entry name" value="ClC"/>
</dbReference>
<feature type="transmembrane region" description="Helical" evidence="8">
    <location>
        <begin position="290"/>
        <end position="311"/>
    </location>
</feature>
<protein>
    <submittedName>
        <fullName evidence="9">H(+)/Cl(-) exchange transporter 5</fullName>
    </submittedName>
</protein>
<keyword evidence="5" id="KW-0406">Ion transport</keyword>
<dbReference type="GO" id="GO:0005886">
    <property type="term" value="C:plasma membrane"/>
    <property type="evidence" value="ECO:0007669"/>
    <property type="project" value="TreeGrafter"/>
</dbReference>
<evidence type="ECO:0000256" key="6">
    <source>
        <dbReference type="ARBA" id="ARBA00023136"/>
    </source>
</evidence>
<organism evidence="9 10">
    <name type="scientific">Porphyridium purpureum</name>
    <name type="common">Red alga</name>
    <name type="synonym">Porphyridium cruentum</name>
    <dbReference type="NCBI Taxonomy" id="35688"/>
    <lineage>
        <taxon>Eukaryota</taxon>
        <taxon>Rhodophyta</taxon>
        <taxon>Bangiophyceae</taxon>
        <taxon>Porphyridiales</taxon>
        <taxon>Porphyridiaceae</taxon>
        <taxon>Porphyridium</taxon>
    </lineage>
</organism>
<dbReference type="Pfam" id="PF00654">
    <property type="entry name" value="Voltage_CLC"/>
    <property type="match status" value="1"/>
</dbReference>
<evidence type="ECO:0000313" key="10">
    <source>
        <dbReference type="Proteomes" id="UP000324585"/>
    </source>
</evidence>
<dbReference type="Gene3D" id="1.10.3080.10">
    <property type="entry name" value="Clc chloride channel"/>
    <property type="match status" value="1"/>
</dbReference>
<dbReference type="AlphaFoldDB" id="A0A5J4YTP4"/>
<feature type="transmembrane region" description="Helical" evidence="8">
    <location>
        <begin position="38"/>
        <end position="64"/>
    </location>
</feature>
<evidence type="ECO:0000256" key="3">
    <source>
        <dbReference type="ARBA" id="ARBA00022692"/>
    </source>
</evidence>
<dbReference type="PRINTS" id="PR00762">
    <property type="entry name" value="CLCHANNEL"/>
</dbReference>
<comment type="subcellular location">
    <subcellularLocation>
        <location evidence="1">Membrane</location>
        <topology evidence="1">Multi-pass membrane protein</topology>
    </subcellularLocation>
</comment>
<evidence type="ECO:0000256" key="4">
    <source>
        <dbReference type="ARBA" id="ARBA00022989"/>
    </source>
</evidence>
<dbReference type="GO" id="GO:0005769">
    <property type="term" value="C:early endosome"/>
    <property type="evidence" value="ECO:0007669"/>
    <property type="project" value="TreeGrafter"/>
</dbReference>
<name>A0A5J4YTP4_PORPP</name>
<feature type="transmembrane region" description="Helical" evidence="8">
    <location>
        <begin position="211"/>
        <end position="238"/>
    </location>
</feature>
<feature type="transmembrane region" description="Helical" evidence="8">
    <location>
        <begin position="421"/>
        <end position="440"/>
    </location>
</feature>
<dbReference type="SUPFAM" id="SSF81340">
    <property type="entry name" value="Clc chloride channel"/>
    <property type="match status" value="1"/>
</dbReference>
<gene>
    <name evidence="9" type="ORF">FVE85_2967</name>
</gene>
<evidence type="ECO:0000256" key="8">
    <source>
        <dbReference type="SAM" id="Phobius"/>
    </source>
</evidence>
<keyword evidence="2" id="KW-0813">Transport</keyword>
<keyword evidence="7" id="KW-0868">Chloride</keyword>
<evidence type="ECO:0000256" key="5">
    <source>
        <dbReference type="ARBA" id="ARBA00023065"/>
    </source>
</evidence>
<keyword evidence="4 8" id="KW-1133">Transmembrane helix</keyword>
<keyword evidence="10" id="KW-1185">Reference proteome</keyword>
<dbReference type="OrthoDB" id="44789at2759"/>
<dbReference type="Proteomes" id="UP000324585">
    <property type="component" value="Unassembled WGS sequence"/>
</dbReference>
<evidence type="ECO:0000256" key="7">
    <source>
        <dbReference type="ARBA" id="ARBA00023214"/>
    </source>
</evidence>
<feature type="transmembrane region" description="Helical" evidence="8">
    <location>
        <begin position="387"/>
        <end position="409"/>
    </location>
</feature>
<evidence type="ECO:0000256" key="1">
    <source>
        <dbReference type="ARBA" id="ARBA00004141"/>
    </source>
</evidence>
<feature type="transmembrane region" description="Helical" evidence="8">
    <location>
        <begin position="102"/>
        <end position="124"/>
    </location>
</feature>
<dbReference type="PANTHER" id="PTHR45711">
    <property type="entry name" value="CHLORIDE CHANNEL PROTEIN"/>
    <property type="match status" value="1"/>
</dbReference>
<feature type="transmembrane region" description="Helical" evidence="8">
    <location>
        <begin position="460"/>
        <end position="485"/>
    </location>
</feature>
<accession>A0A5J4YTP4</accession>
<feature type="transmembrane region" description="Helical" evidence="8">
    <location>
        <begin position="332"/>
        <end position="352"/>
    </location>
</feature>
<dbReference type="GO" id="GO:0005247">
    <property type="term" value="F:voltage-gated chloride channel activity"/>
    <property type="evidence" value="ECO:0007669"/>
    <property type="project" value="TreeGrafter"/>
</dbReference>
<evidence type="ECO:0000313" key="9">
    <source>
        <dbReference type="EMBL" id="KAA8494726.1"/>
    </source>
</evidence>
<dbReference type="PANTHER" id="PTHR45711:SF6">
    <property type="entry name" value="CHLORIDE CHANNEL PROTEIN"/>
    <property type="match status" value="1"/>
</dbReference>
<dbReference type="EMBL" id="VRMN01000004">
    <property type="protein sequence ID" value="KAA8494726.1"/>
    <property type="molecule type" value="Genomic_DNA"/>
</dbReference>
<proteinExistence type="predicted"/>
<evidence type="ECO:0000256" key="2">
    <source>
        <dbReference type="ARBA" id="ARBA00022448"/>
    </source>
</evidence>